<dbReference type="Proteomes" id="UP000193623">
    <property type="component" value="Unassembled WGS sequence"/>
</dbReference>
<dbReference type="RefSeq" id="WP_085862712.1">
    <property type="nucleotide sequence ID" value="NZ_FWFT01000001.1"/>
</dbReference>
<protein>
    <submittedName>
        <fullName evidence="1">Uncharacterized protein</fullName>
    </submittedName>
</protein>
<sequence length="85" mass="9673">MATRAESQLRRDSYLVINIDEAQHLFADKTANEIQVILNGLKDLMKRPGWPVLPIYSGLPELLDYANENEQLTSLIEPITYDDIA</sequence>
<evidence type="ECO:0000313" key="2">
    <source>
        <dbReference type="Proteomes" id="UP000193623"/>
    </source>
</evidence>
<dbReference type="EMBL" id="FWFT01000001">
    <property type="protein sequence ID" value="SLN13299.1"/>
    <property type="molecule type" value="Genomic_DNA"/>
</dbReference>
<dbReference type="AlphaFoldDB" id="A0A1Y5RB48"/>
<keyword evidence="2" id="KW-1185">Reference proteome</keyword>
<gene>
    <name evidence="1" type="ORF">PSJ8397_00215</name>
</gene>
<proteinExistence type="predicted"/>
<reference evidence="1 2" key="1">
    <citation type="submission" date="2017-03" db="EMBL/GenBank/DDBJ databases">
        <authorList>
            <person name="Afonso C.L."/>
            <person name="Miller P.J."/>
            <person name="Scott M.A."/>
            <person name="Spackman E."/>
            <person name="Goraichik I."/>
            <person name="Dimitrov K.M."/>
            <person name="Suarez D.L."/>
            <person name="Swayne D.E."/>
        </authorList>
    </citation>
    <scope>NUCLEOTIDE SEQUENCE [LARGE SCALE GENOMIC DNA]</scope>
    <source>
        <strain evidence="1 2">CECT 8397</strain>
    </source>
</reference>
<dbReference type="OrthoDB" id="5288220at2"/>
<evidence type="ECO:0000313" key="1">
    <source>
        <dbReference type="EMBL" id="SLN13299.1"/>
    </source>
</evidence>
<accession>A0A1Y5RB48</accession>
<organism evidence="1 2">
    <name type="scientific">Pseudooctadecabacter jejudonensis</name>
    <dbReference type="NCBI Taxonomy" id="1391910"/>
    <lineage>
        <taxon>Bacteria</taxon>
        <taxon>Pseudomonadati</taxon>
        <taxon>Pseudomonadota</taxon>
        <taxon>Alphaproteobacteria</taxon>
        <taxon>Rhodobacterales</taxon>
        <taxon>Paracoccaceae</taxon>
        <taxon>Pseudooctadecabacter</taxon>
    </lineage>
</organism>
<name>A0A1Y5RB48_9RHOB</name>